<evidence type="ECO:0000256" key="2">
    <source>
        <dbReference type="ARBA" id="ARBA00022490"/>
    </source>
</evidence>
<dbReference type="SUPFAM" id="SSF51735">
    <property type="entry name" value="NAD(P)-binding Rossmann-fold domains"/>
    <property type="match status" value="1"/>
</dbReference>
<evidence type="ECO:0000256" key="3">
    <source>
        <dbReference type="ARBA" id="ARBA00022857"/>
    </source>
</evidence>
<gene>
    <name evidence="5" type="ORF">GQN54_13735</name>
</gene>
<comment type="caution">
    <text evidence="5">The sequence shown here is derived from an EMBL/GenBank/DDBJ whole genome shotgun (WGS) entry which is preliminary data.</text>
</comment>
<dbReference type="Pfam" id="PF00106">
    <property type="entry name" value="adh_short"/>
    <property type="match status" value="1"/>
</dbReference>
<dbReference type="GO" id="GO:0005737">
    <property type="term" value="C:cytoplasm"/>
    <property type="evidence" value="ECO:0007669"/>
    <property type="project" value="UniProtKB-SubCell"/>
</dbReference>
<dbReference type="Gene3D" id="3.40.50.720">
    <property type="entry name" value="NAD(P)-binding Rossmann-like Domain"/>
    <property type="match status" value="1"/>
</dbReference>
<dbReference type="InterPro" id="IPR020904">
    <property type="entry name" value="Sc_DH/Rdtase_CS"/>
</dbReference>
<accession>A0A6N9NKG1</accession>
<dbReference type="InterPro" id="IPR051721">
    <property type="entry name" value="Biopterin_syn/organic_redct"/>
</dbReference>
<evidence type="ECO:0000313" key="5">
    <source>
        <dbReference type="EMBL" id="NBG67186.1"/>
    </source>
</evidence>
<dbReference type="AlphaFoldDB" id="A0A6N9NKG1"/>
<dbReference type="RefSeq" id="WP_160634143.1">
    <property type="nucleotide sequence ID" value="NZ_WWNE01000014.1"/>
</dbReference>
<evidence type="ECO:0000256" key="4">
    <source>
        <dbReference type="ARBA" id="ARBA00023002"/>
    </source>
</evidence>
<reference evidence="5 6" key="1">
    <citation type="submission" date="2019-12" db="EMBL/GenBank/DDBJ databases">
        <authorList>
            <person name="Zhao J."/>
        </authorList>
    </citation>
    <scope>NUCLEOTIDE SEQUENCE [LARGE SCALE GENOMIC DNA]</scope>
    <source>
        <strain evidence="5 6">S-15</strain>
    </source>
</reference>
<dbReference type="EMBL" id="WWNE01000014">
    <property type="protein sequence ID" value="NBG67186.1"/>
    <property type="molecule type" value="Genomic_DNA"/>
</dbReference>
<dbReference type="PROSITE" id="PS00061">
    <property type="entry name" value="ADH_SHORT"/>
    <property type="match status" value="1"/>
</dbReference>
<dbReference type="InterPro" id="IPR036291">
    <property type="entry name" value="NAD(P)-bd_dom_sf"/>
</dbReference>
<sequence>MKYIFITGSSKGLGKALAELFLEQSNTQVIGIARTCTIQHENYTHHPLDLSNPEMVNSFTFPQLSDAEEILLINNAGMLNPIKKIGTFSAEEVSRNIQVNLTSPIVLSNHFIKQFQQLECKRMIINISSGAGKKPIDGWAAYCSTKSGLNMFSEVMQAEQNLISYVYKRIRVIALSPGVIDTEMQAEIRESNSSDFSAVEQFKLYKQNGELQSAQQTAGKIISNLHLLFDKENVICSLRDY</sequence>
<keyword evidence="4" id="KW-0560">Oxidoreductase</keyword>
<comment type="subcellular location">
    <subcellularLocation>
        <location evidence="1">Cytoplasm</location>
    </subcellularLocation>
</comment>
<dbReference type="PANTHER" id="PTHR44085">
    <property type="entry name" value="SEPIAPTERIN REDUCTASE"/>
    <property type="match status" value="1"/>
</dbReference>
<keyword evidence="3" id="KW-0521">NADP</keyword>
<keyword evidence="2" id="KW-0963">Cytoplasm</keyword>
<proteinExistence type="predicted"/>
<dbReference type="Proteomes" id="UP000470771">
    <property type="component" value="Unassembled WGS sequence"/>
</dbReference>
<name>A0A6N9NKG1_9FLAO</name>
<dbReference type="InterPro" id="IPR002347">
    <property type="entry name" value="SDR_fam"/>
</dbReference>
<dbReference type="PRINTS" id="PR00081">
    <property type="entry name" value="GDHRDH"/>
</dbReference>
<dbReference type="GO" id="GO:0004757">
    <property type="term" value="F:sepiapterin reductase (NADP+) activity"/>
    <property type="evidence" value="ECO:0007669"/>
    <property type="project" value="TreeGrafter"/>
</dbReference>
<protein>
    <submittedName>
        <fullName evidence="5">SDR family NAD(P)-dependent oxidoreductase</fullName>
    </submittedName>
</protein>
<dbReference type="PANTHER" id="PTHR44085:SF2">
    <property type="entry name" value="SEPIAPTERIN REDUCTASE"/>
    <property type="match status" value="1"/>
</dbReference>
<organism evidence="5 6">
    <name type="scientific">Acidiluteibacter ferrifornacis</name>
    <dbReference type="NCBI Taxonomy" id="2692424"/>
    <lineage>
        <taxon>Bacteria</taxon>
        <taxon>Pseudomonadati</taxon>
        <taxon>Bacteroidota</taxon>
        <taxon>Flavobacteriia</taxon>
        <taxon>Flavobacteriales</taxon>
        <taxon>Cryomorphaceae</taxon>
        <taxon>Acidiluteibacter</taxon>
    </lineage>
</organism>
<evidence type="ECO:0000313" key="6">
    <source>
        <dbReference type="Proteomes" id="UP000470771"/>
    </source>
</evidence>
<dbReference type="GO" id="GO:0006729">
    <property type="term" value="P:tetrahydrobiopterin biosynthetic process"/>
    <property type="evidence" value="ECO:0007669"/>
    <property type="project" value="TreeGrafter"/>
</dbReference>
<keyword evidence="6" id="KW-1185">Reference proteome</keyword>
<evidence type="ECO:0000256" key="1">
    <source>
        <dbReference type="ARBA" id="ARBA00004496"/>
    </source>
</evidence>